<dbReference type="Proteomes" id="UP000193431">
    <property type="component" value="Chromosome"/>
</dbReference>
<keyword evidence="1" id="KW-0812">Transmembrane</keyword>
<dbReference type="RefSeq" id="WP_085765909.1">
    <property type="nucleotide sequence ID" value="NZ_CP019344.1"/>
</dbReference>
<evidence type="ECO:0000256" key="1">
    <source>
        <dbReference type="SAM" id="Phobius"/>
    </source>
</evidence>
<keyword evidence="1" id="KW-0472">Membrane</keyword>
<dbReference type="OrthoDB" id="1372606at2"/>
<gene>
    <name evidence="2" type="ORF">BST97_03350</name>
</gene>
<keyword evidence="1" id="KW-1133">Transmembrane helix</keyword>
<name>A0A1W6MHX9_9FLAO</name>
<keyword evidence="3" id="KW-1185">Reference proteome</keyword>
<reference evidence="2 3" key="1">
    <citation type="submission" date="2016-11" db="EMBL/GenBank/DDBJ databases">
        <title>Trade-off between light-utilization and light-protection in marine flavobacteria.</title>
        <authorList>
            <person name="Kumagai Y."/>
        </authorList>
    </citation>
    <scope>NUCLEOTIDE SEQUENCE [LARGE SCALE GENOMIC DNA]</scope>
    <source>
        <strain evidence="2 3">JCM 13191</strain>
    </source>
</reference>
<feature type="transmembrane region" description="Helical" evidence="1">
    <location>
        <begin position="128"/>
        <end position="147"/>
    </location>
</feature>
<evidence type="ECO:0008006" key="4">
    <source>
        <dbReference type="Google" id="ProtNLM"/>
    </source>
</evidence>
<dbReference type="AlphaFoldDB" id="A0A1W6MHX9"/>
<organism evidence="2 3">
    <name type="scientific">Nonlabens spongiae</name>
    <dbReference type="NCBI Taxonomy" id="331648"/>
    <lineage>
        <taxon>Bacteria</taxon>
        <taxon>Pseudomonadati</taxon>
        <taxon>Bacteroidota</taxon>
        <taxon>Flavobacteriia</taxon>
        <taxon>Flavobacteriales</taxon>
        <taxon>Flavobacteriaceae</taxon>
        <taxon>Nonlabens</taxon>
    </lineage>
</organism>
<accession>A0A1W6MHX9</accession>
<evidence type="ECO:0000313" key="2">
    <source>
        <dbReference type="EMBL" id="ARN77106.1"/>
    </source>
</evidence>
<protein>
    <recommendedName>
        <fullName evidence="4">DUF3592 domain-containing protein</fullName>
    </recommendedName>
</protein>
<sequence length="163" mass="19048">MLRDVINIISILLGLLIFLFVAYIGFSNLNKDLSQYSYYENLIVTKEVKTSDNDSEIFSLRLKEVNNEFSYYRISEDYNDLQNSIDIGDRIKIFYDSNADEKNPNSEIIQIEKNGKILLAASEHKTKYIILFIIGILSVTYMLYLGYRYLRKKSIENTIPPIF</sequence>
<proteinExistence type="predicted"/>
<dbReference type="EMBL" id="CP019344">
    <property type="protein sequence ID" value="ARN77106.1"/>
    <property type="molecule type" value="Genomic_DNA"/>
</dbReference>
<feature type="transmembrane region" description="Helical" evidence="1">
    <location>
        <begin position="5"/>
        <end position="26"/>
    </location>
</feature>
<evidence type="ECO:0000313" key="3">
    <source>
        <dbReference type="Proteomes" id="UP000193431"/>
    </source>
</evidence>